<dbReference type="Ensembl" id="ENSSLUT00000047544.1">
    <property type="protein sequence ID" value="ENSSLUP00000046120.1"/>
    <property type="gene ID" value="ENSSLUG00000020306.1"/>
</dbReference>
<feature type="region of interest" description="Disordered" evidence="6">
    <location>
        <begin position="382"/>
        <end position="411"/>
    </location>
</feature>
<feature type="compositionally biased region" description="Polar residues" evidence="6">
    <location>
        <begin position="1161"/>
        <end position="1172"/>
    </location>
</feature>
<feature type="compositionally biased region" description="Basic and acidic residues" evidence="6">
    <location>
        <begin position="1782"/>
        <end position="1802"/>
    </location>
</feature>
<feature type="compositionally biased region" description="Basic and acidic residues" evidence="6">
    <location>
        <begin position="2235"/>
        <end position="2250"/>
    </location>
</feature>
<dbReference type="GeneTree" id="ENSGT00940000154242"/>
<accession>A0A8C9ZY50</accession>
<dbReference type="GO" id="GO:0060041">
    <property type="term" value="P:retina development in camera-type eye"/>
    <property type="evidence" value="ECO:0007669"/>
    <property type="project" value="TreeGrafter"/>
</dbReference>
<feature type="region of interest" description="Disordered" evidence="6">
    <location>
        <begin position="1507"/>
        <end position="1526"/>
    </location>
</feature>
<evidence type="ECO:0000259" key="7">
    <source>
        <dbReference type="PROSITE" id="PS50309"/>
    </source>
</evidence>
<feature type="compositionally biased region" description="Basic and acidic residues" evidence="6">
    <location>
        <begin position="1690"/>
        <end position="1706"/>
    </location>
</feature>
<comment type="subcellular location">
    <subcellularLocation>
        <location evidence="1">Cell projection</location>
    </subcellularLocation>
    <subcellularLocation>
        <location evidence="2">Cytoplasm</location>
    </subcellularLocation>
</comment>
<keyword evidence="9" id="KW-1185">Reference proteome</keyword>
<sequence length="2538" mass="282158">MNETEFRRILPDQSSGSGHTFSTPRTSRIIDPILSKRVCFYKSGDSQFNGLRMVINNRTFKTFDALLDSLSKKVPLPFGVRNITTPRGVHAVHTLDELVDGKSYICSDSRKVKPINLALARKKLPPWYNARPVSSRRRTVQLGRSFPGQNMFVRTPKRLLIFRNGDPTVKHTVVLHKRTTLTFESILEHISELIQFQVLKLHTADGRRVSLILCSGTVVAVGREPFRHANYNAQKSPAPTMLPTKRMGHRRLKALKRSSCDLPSHSVEVELESGRMLESVPETPDTCLGVGAEEQESLLPSDDDIEKSFRVNQDGSMTVEMKVRLTIKEEETIHWTTTLSRSSVANQLNGTCLPEPEAEQEISSLKLNSLDLQSPAASIDTINKTKDNNDEDPPSLGNRAFSESSHEEDNIKVQTDVVSPRRAPTPGHKQITKKQVESLKSVTAEGIQEGTIGSYSYRERTENGAMTEQYCMVKQSSSIPVPKPRNLGSVDAKNINRNVSTFKSAGMAEIQQIESSGEEVTETVLHVYEQQTYLCSQGVSASEMHFCRPATSETGQLSSSNEFEPQLWRPSTASESISIWRTESMSVTPDFTLPSLRTGAIQATNAQQQFPKPTKGKDKPQQREVNKDKRLSPKPKAINKRVQRLMSPGKRQKESSAGATKKSKKVKTFSSAGFIKKIYGNKSKSAKRVMKLKKVPTQNDRGVTTKSSQLSKDTIQCILKDPSIPSALKETMSETVPFEKICLNVAPNDVSQPRGILTRQTSMHQEIKNEKECCEISKNMPLPAFNSSSFVTNEYVENWLEKAHLNPTAYPDEESKKLEAVVLVQTESDSRCGESENKNGFIIVAQEVKCLDYTSEIQSLKTDLLPENELGASVKQKIQSFENKSPSPSMEKTPVNQQIANNQTNTENYSSLAQNNIEEIKPLSTHNCSEKIPPTNEMATEMPSDSEIENKSNPIKMSFQEATPSNTLSMDLPPPPSPPPAENTELSNTEYCRMDAFSVVSSPLYRLSSVSSQTSDNNPLSISPTSDKAISPTDHRMEMTTSIQTDIPSTQRKATLPRAPSIKRAPLVSNISFDRKMSLRKACLDKYTLCSDETSTSSTPVNIVGDNVLPNSICSTGTQWPSEIPPEETQQSNGIFNLKSSPSCCTSATSLTTEERIPPVSISSSEAPTPSDLSFRKTEMDRTPFLTQKEESPKLLVKKLMSSPSPERKSQTKKFSSELSHNSPKLSSLHNLLPDKTMSPNIGIRRDATPNASPSSERKLYKSKLQKRRSPYSQSLDMGSPPVRHQSSGKLLPRNLSSDNASEPTNKKTSSQRKHHQTPQSIKSTAELDKTLNCNTLMPLKANQSDDNKVTDDLIPADQEKSITQIMPQPLNIANQPNIKPVLEKICYSIKSIRQITQNKRPSCLEKSNSLPDFSSHVASTFGSSTTALLAFLSVMTLKEGLTNLNMDELNANNVSCAEALKMIDSLREIASIEDSHELRVSLSNLQQSASKQLLQSWKGFQDLSNKCKSRGSTPNNPEQECVTEASPEKDCDIDKNVIDEIVNHLYIPEKLKEELTSLSMGVKSDSEDEEKLEKAKPKDNRNISDFSKKDVNVRDVTQDEKANVDVSSIIKKFTDINQPKQRSMGSITKDSLYGQSGVAKCPPAEPIDKPIPEARQLYSSVIFAKDNEQQSHNEEQEKAKMNGVLSSKNRFEQDSRISEVEDRHIGGNQLRMPSEESMPENELTHDDESGSDEKGQNMLSAIKDLEPNASCKQSVSSSEAGEQHSSEESDVECEEIQQESKASDDLSNHESHSEEEGEKQPCSDYYVEGNVRGKERISSPDSQNKMSEVECQAGSLGPNVSVDKSTCNSDVEEPSSEEEQPEVDCQAGSIGPNVSVDESTCNSHVDEPFSEEEQPEVECKELKVFTEVSMSGNEVEEEEHLDDLSDHREQTKCKHTHISEETKSQNTVEGDLSNLIENQDLYTKKDNSSFIKSESLTKSYGFNADEDSGNEHSSCEEHAEVEQPKVEDEQTNSLHEEELSYGKKESSSVEEYANMDRYKEKSLTEDLKAPPVATQSKNTKCEKAVEKLKHQSEAIISQSVAERVILLEKQVANAQKTTESSATRRCSQKNAPLESDIEDSPSESPSSQSAPCTRSARQSSLSFSYDSCGVITTEPESNRVRSIRQMFLAKSATDIPHGPGRFPSQKISERSELRAETSASGGYQSLTSSELSSSEDDSARKSITKGFVRRTIERLYGKKEAKPDDEASERPSSAPKQKKKEHSSIFSHFHKAQSKAMSELSYFNSSNALDTLSEATHVAFNVQVRPEESVPINNDQWLLRENTLIRKSVSDPVGINKNLNSPQGEGMCEDTEENTYSLFSTKSELEDKKSSFSRKCTYFSLPHSSDSYTCQDDLSTVSKSSANYDSIVDTKDNSEDTKMWAERNGTLPCVGVIDFKMMDNKVHPLTEPPPVVVQPGKGQGVVRRIPEPDMLDILYNFCGQNCPILIIYCLWCLHFDVAIALYQISEELFSHSLPEEVSMLFLGRFVSQKLPSSWSVL</sequence>
<evidence type="ECO:0000256" key="2">
    <source>
        <dbReference type="ARBA" id="ARBA00004496"/>
    </source>
</evidence>
<feature type="compositionally biased region" description="Basic and acidic residues" evidence="6">
    <location>
        <begin position="1990"/>
        <end position="2028"/>
    </location>
</feature>
<feature type="domain" description="Doublecortin" evidence="7">
    <location>
        <begin position="157"/>
        <end position="232"/>
    </location>
</feature>
<feature type="compositionally biased region" description="Basic and acidic residues" evidence="6">
    <location>
        <begin position="2035"/>
        <end position="2049"/>
    </location>
</feature>
<feature type="region of interest" description="Disordered" evidence="6">
    <location>
        <begin position="1009"/>
        <end position="1033"/>
    </location>
</feature>
<feature type="region of interest" description="Disordered" evidence="6">
    <location>
        <begin position="1200"/>
        <end position="1327"/>
    </location>
</feature>
<feature type="region of interest" description="Disordered" evidence="6">
    <location>
        <begin position="1560"/>
        <end position="1587"/>
    </location>
</feature>
<proteinExistence type="predicted"/>
<gene>
    <name evidence="8" type="primary">LOC116045300</name>
</gene>
<feature type="compositionally biased region" description="Basic and acidic residues" evidence="6">
    <location>
        <begin position="1666"/>
        <end position="1681"/>
    </location>
</feature>
<evidence type="ECO:0000256" key="3">
    <source>
        <dbReference type="ARBA" id="ARBA00022490"/>
    </source>
</evidence>
<evidence type="ECO:0000313" key="8">
    <source>
        <dbReference type="Ensembl" id="ENSSLUP00000046120.1"/>
    </source>
</evidence>
<keyword evidence="4" id="KW-0677">Repeat</keyword>
<name>A0A8C9ZY50_SANLU</name>
<feature type="region of interest" description="Disordered" evidence="6">
    <location>
        <begin position="1150"/>
        <end position="1177"/>
    </location>
</feature>
<feature type="compositionally biased region" description="Pro residues" evidence="6">
    <location>
        <begin position="972"/>
        <end position="981"/>
    </location>
</feature>
<feature type="region of interest" description="Disordered" evidence="6">
    <location>
        <begin position="2235"/>
        <end position="2265"/>
    </location>
</feature>
<feature type="domain" description="Doublecortin" evidence="7">
    <location>
        <begin position="36"/>
        <end position="118"/>
    </location>
</feature>
<evidence type="ECO:0000256" key="1">
    <source>
        <dbReference type="ARBA" id="ARBA00004316"/>
    </source>
</evidence>
<feature type="compositionally biased region" description="Basic and acidic residues" evidence="6">
    <location>
        <begin position="1723"/>
        <end position="1736"/>
    </location>
</feature>
<dbReference type="SMART" id="SM00537">
    <property type="entry name" value="DCX"/>
    <property type="match status" value="2"/>
</dbReference>
<dbReference type="GO" id="GO:0035556">
    <property type="term" value="P:intracellular signal transduction"/>
    <property type="evidence" value="ECO:0007669"/>
    <property type="project" value="InterPro"/>
</dbReference>
<dbReference type="SUPFAM" id="SSF89837">
    <property type="entry name" value="Doublecortin (DC)"/>
    <property type="match status" value="2"/>
</dbReference>
<keyword evidence="3" id="KW-0963">Cytoplasm</keyword>
<feature type="region of interest" description="Disordered" evidence="6">
    <location>
        <begin position="1663"/>
        <end position="1898"/>
    </location>
</feature>
<feature type="compositionally biased region" description="Basic and acidic residues" evidence="6">
    <location>
        <begin position="615"/>
        <end position="631"/>
    </location>
</feature>
<dbReference type="PROSITE" id="PS50309">
    <property type="entry name" value="DC"/>
    <property type="match status" value="2"/>
</dbReference>
<dbReference type="GO" id="GO:0005930">
    <property type="term" value="C:axoneme"/>
    <property type="evidence" value="ECO:0007669"/>
    <property type="project" value="TreeGrafter"/>
</dbReference>
<dbReference type="InterPro" id="IPR036572">
    <property type="entry name" value="Doublecortin_dom_sf"/>
</dbReference>
<feature type="compositionally biased region" description="Polar residues" evidence="6">
    <location>
        <begin position="1507"/>
        <end position="1519"/>
    </location>
</feature>
<feature type="compositionally biased region" description="Polar residues" evidence="6">
    <location>
        <begin position="1013"/>
        <end position="1028"/>
    </location>
</feature>
<feature type="compositionally biased region" description="Polar residues" evidence="6">
    <location>
        <begin position="1751"/>
        <end position="1761"/>
    </location>
</feature>
<feature type="region of interest" description="Disordered" evidence="6">
    <location>
        <begin position="965"/>
        <end position="985"/>
    </location>
</feature>
<dbReference type="PANTHER" id="PTHR23005">
    <property type="entry name" value="RETINITIS PIGMENTOSA 1 PROTEIN"/>
    <property type="match status" value="1"/>
</dbReference>
<reference evidence="8" key="1">
    <citation type="submission" date="2025-08" db="UniProtKB">
        <authorList>
            <consortium name="Ensembl"/>
        </authorList>
    </citation>
    <scope>IDENTIFICATION</scope>
</reference>
<dbReference type="PANTHER" id="PTHR23005:SF4">
    <property type="entry name" value="OXYGEN-REGULATED PROTEIN 1"/>
    <property type="match status" value="1"/>
</dbReference>
<feature type="compositionally biased region" description="Basic residues" evidence="6">
    <location>
        <begin position="1261"/>
        <end position="1270"/>
    </location>
</feature>
<feature type="compositionally biased region" description="Basic and acidic residues" evidence="6">
    <location>
        <begin position="1923"/>
        <end position="1944"/>
    </location>
</feature>
<evidence type="ECO:0000256" key="5">
    <source>
        <dbReference type="ARBA" id="ARBA00023273"/>
    </source>
</evidence>
<feature type="compositionally biased region" description="Polar residues" evidence="6">
    <location>
        <begin position="1285"/>
        <end position="1309"/>
    </location>
</feature>
<dbReference type="Pfam" id="PF03607">
    <property type="entry name" value="DCX"/>
    <property type="match status" value="2"/>
</dbReference>
<protein>
    <recommendedName>
        <fullName evidence="7">Doublecortin domain-containing protein</fullName>
    </recommendedName>
</protein>
<evidence type="ECO:0000256" key="6">
    <source>
        <dbReference type="SAM" id="MobiDB-lite"/>
    </source>
</evidence>
<feature type="region of interest" description="Disordered" evidence="6">
    <location>
        <begin position="1975"/>
        <end position="2061"/>
    </location>
</feature>
<dbReference type="Proteomes" id="UP000694568">
    <property type="component" value="Unplaced"/>
</dbReference>
<feature type="region of interest" description="Disordered" evidence="6">
    <location>
        <begin position="604"/>
        <end position="666"/>
    </location>
</feature>
<evidence type="ECO:0000313" key="9">
    <source>
        <dbReference type="Proteomes" id="UP000694568"/>
    </source>
</evidence>
<feature type="compositionally biased region" description="Acidic residues" evidence="6">
    <location>
        <begin position="1769"/>
        <end position="1778"/>
    </location>
</feature>
<dbReference type="FunFam" id="3.10.20.230:FF:000006">
    <property type="entry name" value="Oxygen-regulated protein 1"/>
    <property type="match status" value="1"/>
</dbReference>
<feature type="compositionally biased region" description="Basic and acidic residues" evidence="6">
    <location>
        <begin position="1"/>
        <end position="10"/>
    </location>
</feature>
<feature type="compositionally biased region" description="Polar residues" evidence="6">
    <location>
        <begin position="2094"/>
        <end position="2111"/>
    </location>
</feature>
<dbReference type="InterPro" id="IPR003533">
    <property type="entry name" value="Doublecortin_dom"/>
</dbReference>
<dbReference type="GO" id="GO:0042461">
    <property type="term" value="P:photoreceptor cell development"/>
    <property type="evidence" value="ECO:0007669"/>
    <property type="project" value="TreeGrafter"/>
</dbReference>
<keyword evidence="5" id="KW-0966">Cell projection</keyword>
<feature type="compositionally biased region" description="Polar residues" evidence="6">
    <location>
        <begin position="1213"/>
        <end position="1230"/>
    </location>
</feature>
<reference evidence="8" key="2">
    <citation type="submission" date="2025-09" db="UniProtKB">
        <authorList>
            <consortium name="Ensembl"/>
        </authorList>
    </citation>
    <scope>IDENTIFICATION</scope>
</reference>
<feature type="region of interest" description="Disordered" evidence="6">
    <location>
        <begin position="2172"/>
        <end position="2223"/>
    </location>
</feature>
<dbReference type="GO" id="GO:0035082">
    <property type="term" value="P:axoneme assembly"/>
    <property type="evidence" value="ECO:0007669"/>
    <property type="project" value="TreeGrafter"/>
</dbReference>
<organism evidence="8 9">
    <name type="scientific">Sander lucioperca</name>
    <name type="common">Pike-perch</name>
    <name type="synonym">Perca lucioperca</name>
    <dbReference type="NCBI Taxonomy" id="283035"/>
    <lineage>
        <taxon>Eukaryota</taxon>
        <taxon>Metazoa</taxon>
        <taxon>Chordata</taxon>
        <taxon>Craniata</taxon>
        <taxon>Vertebrata</taxon>
        <taxon>Euteleostomi</taxon>
        <taxon>Actinopterygii</taxon>
        <taxon>Neopterygii</taxon>
        <taxon>Teleostei</taxon>
        <taxon>Neoteleostei</taxon>
        <taxon>Acanthomorphata</taxon>
        <taxon>Eupercaria</taxon>
        <taxon>Perciformes</taxon>
        <taxon>Percoidei</taxon>
        <taxon>Percidae</taxon>
        <taxon>Luciopercinae</taxon>
        <taxon>Sander</taxon>
    </lineage>
</organism>
<dbReference type="Gene3D" id="3.10.20.230">
    <property type="entry name" value="Doublecortin domain"/>
    <property type="match status" value="2"/>
</dbReference>
<feature type="region of interest" description="Disordered" evidence="6">
    <location>
        <begin position="1911"/>
        <end position="1952"/>
    </location>
</feature>
<feature type="region of interest" description="Disordered" evidence="6">
    <location>
        <begin position="2094"/>
        <end position="2142"/>
    </location>
</feature>
<feature type="compositionally biased region" description="Polar residues" evidence="6">
    <location>
        <begin position="12"/>
        <end position="24"/>
    </location>
</feature>
<feature type="region of interest" description="Disordered" evidence="6">
    <location>
        <begin position="1"/>
        <end position="24"/>
    </location>
</feature>
<evidence type="ECO:0000256" key="4">
    <source>
        <dbReference type="ARBA" id="ARBA00022737"/>
    </source>
</evidence>
<feature type="compositionally biased region" description="Basic and acidic residues" evidence="6">
    <location>
        <begin position="1572"/>
        <end position="1587"/>
    </location>
</feature>
<feature type="compositionally biased region" description="Acidic residues" evidence="6">
    <location>
        <begin position="1851"/>
        <end position="1863"/>
    </location>
</feature>
<feature type="compositionally biased region" description="Polar residues" evidence="6">
    <location>
        <begin position="2131"/>
        <end position="2142"/>
    </location>
</feature>
<dbReference type="GO" id="GO:0043005">
    <property type="term" value="C:neuron projection"/>
    <property type="evidence" value="ECO:0007669"/>
    <property type="project" value="UniProtKB-ARBA"/>
</dbReference>